<feature type="transmembrane region" description="Helical" evidence="6">
    <location>
        <begin position="69"/>
        <end position="92"/>
    </location>
</feature>
<evidence type="ECO:0000256" key="1">
    <source>
        <dbReference type="ARBA" id="ARBA00004141"/>
    </source>
</evidence>
<feature type="transmembrane region" description="Helical" evidence="6">
    <location>
        <begin position="144"/>
        <end position="162"/>
    </location>
</feature>
<feature type="domain" description="TLC" evidence="7">
    <location>
        <begin position="66"/>
        <end position="271"/>
    </location>
</feature>
<dbReference type="Pfam" id="PF03798">
    <property type="entry name" value="TRAM_LAG1_CLN8"/>
    <property type="match status" value="1"/>
</dbReference>
<feature type="transmembrane region" description="Helical" evidence="6">
    <location>
        <begin position="198"/>
        <end position="217"/>
    </location>
</feature>
<reference evidence="8 9" key="1">
    <citation type="submission" date="2024-03" db="EMBL/GenBank/DDBJ databases">
        <authorList>
            <person name="Brejova B."/>
        </authorList>
    </citation>
    <scope>NUCLEOTIDE SEQUENCE [LARGE SCALE GENOMIC DNA]</scope>
    <source>
        <strain evidence="8 9">CBS 14171</strain>
    </source>
</reference>
<keyword evidence="9" id="KW-1185">Reference proteome</keyword>
<dbReference type="InterPro" id="IPR006634">
    <property type="entry name" value="TLC-dom"/>
</dbReference>
<dbReference type="InterPro" id="IPR050846">
    <property type="entry name" value="TLCD"/>
</dbReference>
<keyword evidence="4 5" id="KW-0472">Membrane</keyword>
<keyword evidence="3 6" id="KW-1133">Transmembrane helix</keyword>
<evidence type="ECO:0000256" key="6">
    <source>
        <dbReference type="SAM" id="Phobius"/>
    </source>
</evidence>
<feature type="transmembrane region" description="Helical" evidence="6">
    <location>
        <begin position="237"/>
        <end position="260"/>
    </location>
</feature>
<evidence type="ECO:0000313" key="9">
    <source>
        <dbReference type="Proteomes" id="UP001497383"/>
    </source>
</evidence>
<evidence type="ECO:0000259" key="7">
    <source>
        <dbReference type="PROSITE" id="PS50922"/>
    </source>
</evidence>
<gene>
    <name evidence="8" type="ORF">LODBEIA_P28510</name>
</gene>
<comment type="subcellular location">
    <subcellularLocation>
        <location evidence="1">Membrane</location>
        <topology evidence="1">Multi-pass membrane protein</topology>
    </subcellularLocation>
</comment>
<sequence length="287" mass="32531">MSTYLPTVLLDPFEKYRPFPETPSSLLQAHWHEIVGSFVFYVAIQYLSKPFSTLLFGKRYTSLSRGVKINFDVHVTSMIQCAVSFALLFVHLNNPHWQNRRNDPVGSLLGSTPFGAMTCAVTLGYFIWDFYVCLVHFDLFGPGFLFHAIAAMSAFACGFLPYCQPWAGAFLSFELSTPFVNMNWFASHLPVGTFSEKFVIINGLLLMAVFFVVRIVWGFYAISQMGLDMMASLDQIHIFIPVAIVAMNALLNFLNVYWFYKMVRIARKKVAGSKSTRQAAKEAEKIE</sequence>
<feature type="transmembrane region" description="Helical" evidence="6">
    <location>
        <begin position="168"/>
        <end position="186"/>
    </location>
</feature>
<dbReference type="GeneID" id="92208047"/>
<organism evidence="8 9">
    <name type="scientific">Lodderomyces beijingensis</name>
    <dbReference type="NCBI Taxonomy" id="1775926"/>
    <lineage>
        <taxon>Eukaryota</taxon>
        <taxon>Fungi</taxon>
        <taxon>Dikarya</taxon>
        <taxon>Ascomycota</taxon>
        <taxon>Saccharomycotina</taxon>
        <taxon>Pichiomycetes</taxon>
        <taxon>Debaryomycetaceae</taxon>
        <taxon>Candida/Lodderomyces clade</taxon>
        <taxon>Lodderomyces</taxon>
    </lineage>
</organism>
<dbReference type="SMART" id="SM00724">
    <property type="entry name" value="TLC"/>
    <property type="match status" value="1"/>
</dbReference>
<feature type="transmembrane region" description="Helical" evidence="6">
    <location>
        <begin position="29"/>
        <end position="48"/>
    </location>
</feature>
<evidence type="ECO:0000256" key="5">
    <source>
        <dbReference type="PROSITE-ProRule" id="PRU00205"/>
    </source>
</evidence>
<accession>A0ABP0ZQX3</accession>
<dbReference type="PANTHER" id="PTHR13439">
    <property type="entry name" value="CT120 PROTEIN"/>
    <property type="match status" value="1"/>
</dbReference>
<dbReference type="RefSeq" id="XP_066829789.1">
    <property type="nucleotide sequence ID" value="XM_066972896.1"/>
</dbReference>
<protein>
    <recommendedName>
        <fullName evidence="7">TLC domain-containing protein</fullName>
    </recommendedName>
</protein>
<proteinExistence type="predicted"/>
<dbReference type="PANTHER" id="PTHR13439:SF0">
    <property type="entry name" value="TOPOISOMERASE I DAMAGE AFFECTED PROTEIN 4"/>
    <property type="match status" value="1"/>
</dbReference>
<feature type="transmembrane region" description="Helical" evidence="6">
    <location>
        <begin position="112"/>
        <end position="132"/>
    </location>
</feature>
<evidence type="ECO:0000256" key="3">
    <source>
        <dbReference type="ARBA" id="ARBA00022989"/>
    </source>
</evidence>
<dbReference type="EMBL" id="OZ022407">
    <property type="protein sequence ID" value="CAK9438627.1"/>
    <property type="molecule type" value="Genomic_DNA"/>
</dbReference>
<name>A0ABP0ZQX3_9ASCO</name>
<keyword evidence="2 5" id="KW-0812">Transmembrane</keyword>
<dbReference type="PROSITE" id="PS50922">
    <property type="entry name" value="TLC"/>
    <property type="match status" value="1"/>
</dbReference>
<evidence type="ECO:0000256" key="4">
    <source>
        <dbReference type="ARBA" id="ARBA00023136"/>
    </source>
</evidence>
<evidence type="ECO:0000313" key="8">
    <source>
        <dbReference type="EMBL" id="CAK9438627.1"/>
    </source>
</evidence>
<evidence type="ECO:0000256" key="2">
    <source>
        <dbReference type="ARBA" id="ARBA00022692"/>
    </source>
</evidence>
<dbReference type="Proteomes" id="UP001497383">
    <property type="component" value="Chromosome 3"/>
</dbReference>